<gene>
    <name evidence="5" type="ORF">HMPREF9241_00550</name>
</gene>
<evidence type="ECO:0000313" key="6">
    <source>
        <dbReference type="Proteomes" id="UP000003994"/>
    </source>
</evidence>
<keyword evidence="2 4" id="KW-0732">Signal</keyword>
<dbReference type="PROSITE" id="PS51257">
    <property type="entry name" value="PROKAR_LIPOPROTEIN"/>
    <property type="match status" value="1"/>
</dbReference>
<name>K0YTQ1_9ACTO</name>
<dbReference type="Pfam" id="PF10634">
    <property type="entry name" value="Iron_transport"/>
    <property type="match status" value="1"/>
</dbReference>
<dbReference type="PATRIC" id="fig|883077.3.peg.546"/>
<evidence type="ECO:0000256" key="4">
    <source>
        <dbReference type="SAM" id="SignalP"/>
    </source>
</evidence>
<dbReference type="Proteomes" id="UP000003994">
    <property type="component" value="Unassembled WGS sequence"/>
</dbReference>
<dbReference type="HOGENOM" id="CLU_100963_0_0_11"/>
<feature type="chain" id="PRO_5003841607" description="Amino acid ABC transporter substrate-binding protein" evidence="4">
    <location>
        <begin position="29"/>
        <end position="210"/>
    </location>
</feature>
<evidence type="ECO:0000256" key="3">
    <source>
        <dbReference type="SAM" id="MobiDB-lite"/>
    </source>
</evidence>
<evidence type="ECO:0000256" key="1">
    <source>
        <dbReference type="ARBA" id="ARBA00010013"/>
    </source>
</evidence>
<feature type="signal peptide" evidence="4">
    <location>
        <begin position="1"/>
        <end position="28"/>
    </location>
</feature>
<sequence length="210" mass="22437">MKRSLSTIGAAVAAVALMTGLSACSSQTAETEKPAEMATQSSESEAAAPGEDAGFDEFPLGDDVFSGPLKISGVYFQPVDMEPQVQTPAKDSSMHIEADISAVEGNDLGYGVGDFIPGLKVDYKILGADGNAVLEGTFMPMNASDGPHYGLNLPKLDAGTYTVQFIVHSPEENGWLLHTDETTGVKGRFWTEPITAEFKDWKWDPSAVEW</sequence>
<reference evidence="5 6" key="1">
    <citation type="submission" date="2012-07" db="EMBL/GenBank/DDBJ databases">
        <title>The Genome Sequence of Actinomyces turicensis ACS-279-V-COL4.</title>
        <authorList>
            <consortium name="The Broad Institute Genome Sequencing Platform"/>
            <person name="Earl A."/>
            <person name="Ward D."/>
            <person name="Feldgarden M."/>
            <person name="Gevers D."/>
            <person name="Saerens B."/>
            <person name="Vaneechoutte M."/>
            <person name="Walker B."/>
            <person name="Young S.K."/>
            <person name="Zeng Q."/>
            <person name="Gargeya S."/>
            <person name="Fitzgerald M."/>
            <person name="Haas B."/>
            <person name="Abouelleil A."/>
            <person name="Alvarado L."/>
            <person name="Arachchi H.M."/>
            <person name="Berlin A."/>
            <person name="Chapman S.B."/>
            <person name="Goldberg J."/>
            <person name="Griggs A."/>
            <person name="Gujja S."/>
            <person name="Hansen M."/>
            <person name="Howarth C."/>
            <person name="Imamovic A."/>
            <person name="Larimer J."/>
            <person name="McCowen C."/>
            <person name="Montmayeur A."/>
            <person name="Murphy C."/>
            <person name="Neiman D."/>
            <person name="Pearson M."/>
            <person name="Priest M."/>
            <person name="Roberts A."/>
            <person name="Saif S."/>
            <person name="Shea T."/>
            <person name="Sisk P."/>
            <person name="Sykes S."/>
            <person name="Wortman J."/>
            <person name="Nusbaum C."/>
            <person name="Birren B."/>
        </authorList>
    </citation>
    <scope>NUCLEOTIDE SEQUENCE [LARGE SCALE GENOMIC DNA]</scope>
    <source>
        <strain evidence="5 6">ACS-279-V-Col4</strain>
    </source>
</reference>
<keyword evidence="6" id="KW-1185">Reference proteome</keyword>
<dbReference type="AlphaFoldDB" id="K0YTQ1"/>
<organism evidence="5 6">
    <name type="scientific">Schaalia turicensis ACS-279-V-Col4</name>
    <dbReference type="NCBI Taxonomy" id="883077"/>
    <lineage>
        <taxon>Bacteria</taxon>
        <taxon>Bacillati</taxon>
        <taxon>Actinomycetota</taxon>
        <taxon>Actinomycetes</taxon>
        <taxon>Actinomycetales</taxon>
        <taxon>Actinomycetaceae</taxon>
        <taxon>Schaalia</taxon>
    </lineage>
</organism>
<dbReference type="EMBL" id="AGWQ01000004">
    <property type="protein sequence ID" value="EJZ86961.1"/>
    <property type="molecule type" value="Genomic_DNA"/>
</dbReference>
<proteinExistence type="inferred from homology"/>
<dbReference type="STRING" id="883077.HMPREF9241_00550"/>
<evidence type="ECO:0000256" key="2">
    <source>
        <dbReference type="ARBA" id="ARBA00022729"/>
    </source>
</evidence>
<accession>K0YTQ1</accession>
<dbReference type="eggNOG" id="COG3470">
    <property type="taxonomic scope" value="Bacteria"/>
</dbReference>
<dbReference type="InterPro" id="IPR018470">
    <property type="entry name" value="Metal-bd_Tp34-typ"/>
</dbReference>
<comment type="caution">
    <text evidence="5">The sequence shown here is derived from an EMBL/GenBank/DDBJ whole genome shotgun (WGS) entry which is preliminary data.</text>
</comment>
<evidence type="ECO:0008006" key="7">
    <source>
        <dbReference type="Google" id="ProtNLM"/>
    </source>
</evidence>
<feature type="region of interest" description="Disordered" evidence="3">
    <location>
        <begin position="27"/>
        <end position="53"/>
    </location>
</feature>
<evidence type="ECO:0000313" key="5">
    <source>
        <dbReference type="EMBL" id="EJZ86961.1"/>
    </source>
</evidence>
<dbReference type="Gene3D" id="2.60.40.2480">
    <property type="entry name" value="Periplasmic metal-binding protein Tp34-type"/>
    <property type="match status" value="1"/>
</dbReference>
<protein>
    <recommendedName>
        <fullName evidence="7">Amino acid ABC transporter substrate-binding protein</fullName>
    </recommendedName>
</protein>
<dbReference type="RefSeq" id="WP_006680756.1">
    <property type="nucleotide sequence ID" value="NZ_JH815208.1"/>
</dbReference>
<dbReference type="InterPro" id="IPR038482">
    <property type="entry name" value="Tp34-type_sf"/>
</dbReference>
<comment type="similarity">
    <text evidence="1">Belongs to the UPF0423 family.</text>
</comment>